<evidence type="ECO:0008006" key="3">
    <source>
        <dbReference type="Google" id="ProtNLM"/>
    </source>
</evidence>
<name>A0AB34KDY6_PRYPA</name>
<reference evidence="1 2" key="1">
    <citation type="journal article" date="2024" name="Science">
        <title>Giant polyketide synthase enzymes in the biosynthesis of giant marine polyether toxins.</title>
        <authorList>
            <person name="Fallon T.R."/>
            <person name="Shende V.V."/>
            <person name="Wierzbicki I.H."/>
            <person name="Pendleton A.L."/>
            <person name="Watervoot N.F."/>
            <person name="Auber R.P."/>
            <person name="Gonzalez D.J."/>
            <person name="Wisecaver J.H."/>
            <person name="Moore B.S."/>
        </authorList>
    </citation>
    <scope>NUCLEOTIDE SEQUENCE [LARGE SCALE GENOMIC DNA]</scope>
    <source>
        <strain evidence="1 2">12B1</strain>
    </source>
</reference>
<evidence type="ECO:0000313" key="1">
    <source>
        <dbReference type="EMBL" id="KAL1530635.1"/>
    </source>
</evidence>
<dbReference type="InterPro" id="IPR036910">
    <property type="entry name" value="HMG_box_dom_sf"/>
</dbReference>
<organism evidence="1 2">
    <name type="scientific">Prymnesium parvum</name>
    <name type="common">Toxic golden alga</name>
    <dbReference type="NCBI Taxonomy" id="97485"/>
    <lineage>
        <taxon>Eukaryota</taxon>
        <taxon>Haptista</taxon>
        <taxon>Haptophyta</taxon>
        <taxon>Prymnesiophyceae</taxon>
        <taxon>Prymnesiales</taxon>
        <taxon>Prymnesiaceae</taxon>
        <taxon>Prymnesium</taxon>
    </lineage>
</organism>
<dbReference type="AlphaFoldDB" id="A0AB34KDY6"/>
<dbReference type="CDD" id="cd00084">
    <property type="entry name" value="HMG-box_SF"/>
    <property type="match status" value="1"/>
</dbReference>
<protein>
    <recommendedName>
        <fullName evidence="3">HMG box domain-containing protein</fullName>
    </recommendedName>
</protein>
<sequence>MRSGPAFVPFQLSDEMYANIYRDPAGCGYPTFHAAVIQQPKFGYLFLEQRSPGMRRPKLVDGFDWIPSSNANASIKVLRDGETELVRFYCARRTREDSARPQAKPYLIFQRSVYEKMKLANPSSTSYQIKSMVKRVWCQDLLAAMATRLRLALLVQVGQQWRDMTPEEKQPFIDECCAENRLLRQRLSSADPQQLLVRHEMWLQESTPGVRKAVQPSLILVHYLGDDAYQ</sequence>
<accession>A0AB34KDY6</accession>
<dbReference type="EMBL" id="JBGBPQ010000001">
    <property type="protein sequence ID" value="KAL1530635.1"/>
    <property type="molecule type" value="Genomic_DNA"/>
</dbReference>
<dbReference type="Gene3D" id="1.10.30.10">
    <property type="entry name" value="High mobility group box domain"/>
    <property type="match status" value="1"/>
</dbReference>
<dbReference type="Proteomes" id="UP001515480">
    <property type="component" value="Unassembled WGS sequence"/>
</dbReference>
<comment type="caution">
    <text evidence="1">The sequence shown here is derived from an EMBL/GenBank/DDBJ whole genome shotgun (WGS) entry which is preliminary data.</text>
</comment>
<proteinExistence type="predicted"/>
<gene>
    <name evidence="1" type="ORF">AB1Y20_001535</name>
</gene>
<evidence type="ECO:0000313" key="2">
    <source>
        <dbReference type="Proteomes" id="UP001515480"/>
    </source>
</evidence>
<dbReference type="SUPFAM" id="SSF47095">
    <property type="entry name" value="HMG-box"/>
    <property type="match status" value="1"/>
</dbReference>
<keyword evidence="2" id="KW-1185">Reference proteome</keyword>